<comment type="caution">
    <text evidence="1">The sequence shown here is derived from an EMBL/GenBank/DDBJ whole genome shotgun (WGS) entry which is preliminary data.</text>
</comment>
<name>A0A0V0ZVM7_9BILA</name>
<protein>
    <submittedName>
        <fullName evidence="1">Uncharacterized protein</fullName>
    </submittedName>
</protein>
<accession>A0A0V0ZVM7</accession>
<dbReference type="Proteomes" id="UP000054783">
    <property type="component" value="Unassembled WGS sequence"/>
</dbReference>
<reference evidence="1 2" key="1">
    <citation type="submission" date="2015-01" db="EMBL/GenBank/DDBJ databases">
        <title>Evolution of Trichinella species and genotypes.</title>
        <authorList>
            <person name="Korhonen P.K."/>
            <person name="Edoardo P."/>
            <person name="Giuseppe L.R."/>
            <person name="Gasser R.B."/>
        </authorList>
    </citation>
    <scope>NUCLEOTIDE SEQUENCE [LARGE SCALE GENOMIC DNA]</scope>
    <source>
        <strain evidence="1">ISS2496</strain>
    </source>
</reference>
<gene>
    <name evidence="1" type="ORF">T12_1956</name>
</gene>
<sequence>MTRAKRQISFMTAEVQELFTRTDFFCYLLVCVEYFLFKVFAHSLEYTVFEMCHYGNLIAYNRMQWLCDAAATGSMKILYKESIYEGRYLMEYK</sequence>
<organism evidence="1 2">
    <name type="scientific">Trichinella patagoniensis</name>
    <dbReference type="NCBI Taxonomy" id="990121"/>
    <lineage>
        <taxon>Eukaryota</taxon>
        <taxon>Metazoa</taxon>
        <taxon>Ecdysozoa</taxon>
        <taxon>Nematoda</taxon>
        <taxon>Enoplea</taxon>
        <taxon>Dorylaimia</taxon>
        <taxon>Trichinellida</taxon>
        <taxon>Trichinellidae</taxon>
        <taxon>Trichinella</taxon>
    </lineage>
</organism>
<proteinExistence type="predicted"/>
<evidence type="ECO:0000313" key="2">
    <source>
        <dbReference type="Proteomes" id="UP000054783"/>
    </source>
</evidence>
<evidence type="ECO:0000313" key="1">
    <source>
        <dbReference type="EMBL" id="KRY16784.1"/>
    </source>
</evidence>
<keyword evidence="2" id="KW-1185">Reference proteome</keyword>
<dbReference type="EMBL" id="JYDQ01000072">
    <property type="protein sequence ID" value="KRY16784.1"/>
    <property type="molecule type" value="Genomic_DNA"/>
</dbReference>
<dbReference type="AlphaFoldDB" id="A0A0V0ZVM7"/>